<dbReference type="EMBL" id="JAFKGL010000021">
    <property type="protein sequence ID" value="MBN9413346.1"/>
    <property type="molecule type" value="Genomic_DNA"/>
</dbReference>
<accession>A0A8J7TV32</accession>
<dbReference type="SUPFAM" id="SSF52047">
    <property type="entry name" value="RNI-like"/>
    <property type="match status" value="1"/>
</dbReference>
<proteinExistence type="predicted"/>
<evidence type="ECO:0000313" key="2">
    <source>
        <dbReference type="Proteomes" id="UP000664414"/>
    </source>
</evidence>
<dbReference type="Proteomes" id="UP000664414">
    <property type="component" value="Unassembled WGS sequence"/>
</dbReference>
<dbReference type="Gene3D" id="3.80.10.10">
    <property type="entry name" value="Ribonuclease Inhibitor"/>
    <property type="match status" value="2"/>
</dbReference>
<dbReference type="AlphaFoldDB" id="A0A8J7TV32"/>
<protein>
    <submittedName>
        <fullName evidence="1">Uncharacterized protein</fullName>
    </submittedName>
</protein>
<sequence>MKSQPKKLSIILFFVIVFSFPYMVKAGFLPSEVDSDEKTTVAKKFTCLASLPYDIWAQIAPYLHVYQIYPLYATGNRNLQLRLTYSVERLFIDHNISDYSLRRGPQLASTLMNWFPKVHTIYESNIRAHFFGGKKEIGHWRDAIIFTPETFKSFSRLPLLKTLILKSPQELDDQSVSDLPNNLTNLELNISAQTIFLPEFPNLKRLSLNEDDKQTHTLENYGRRNHLIAKNLDKLPKTLTSLHLKDDFQWSFFLHLTSLYAARIEEFLPPYLNYLRIEKGNLLVEKLPPTLTFLFIEGGSLIGDISTLPSQLTSLRVSVFPKDSFKDLPPTLKSLRIYFLKGGFQDLPPNLEEFRVSSPQDIQQITAEQSKIFPRSLKTLEIGTRPFEPNAFLDLPPDLIFLSILRGNRELYGQNEIKRLPKSLRVLHIESGGLDLGSGTASAVTLPPKLMELNVSFIERVSHFPPSLRILRVSFFSLDSSLPVKIFRPLSALEYLDVGHNKLTVEHFQFLSPSLRELIIPDYNLQKMKEIFNFLPLSLIALYSDRSISYLQEFHKFLDKKYGNKRIEN</sequence>
<dbReference type="InterPro" id="IPR032675">
    <property type="entry name" value="LRR_dom_sf"/>
</dbReference>
<gene>
    <name evidence="1" type="ORF">J0H12_05435</name>
</gene>
<evidence type="ECO:0000313" key="1">
    <source>
        <dbReference type="EMBL" id="MBN9413346.1"/>
    </source>
</evidence>
<comment type="caution">
    <text evidence="1">The sequence shown here is derived from an EMBL/GenBank/DDBJ whole genome shotgun (WGS) entry which is preliminary data.</text>
</comment>
<organism evidence="1 2">
    <name type="scientific">Candidatus Paracaedimonas acanthamoebae</name>
    <dbReference type="NCBI Taxonomy" id="244581"/>
    <lineage>
        <taxon>Bacteria</taxon>
        <taxon>Pseudomonadati</taxon>
        <taxon>Pseudomonadota</taxon>
        <taxon>Alphaproteobacteria</taxon>
        <taxon>Holosporales</taxon>
        <taxon>Caedimonadaceae</taxon>
        <taxon>Candidatus Paracaedimonas</taxon>
    </lineage>
</organism>
<reference evidence="1" key="1">
    <citation type="submission" date="2021-02" db="EMBL/GenBank/DDBJ databases">
        <title>Thiocyanate and organic carbon inputs drive convergent selection for specific autotrophic Afipia and Thiobacillus strains within complex microbiomes.</title>
        <authorList>
            <person name="Huddy R.J."/>
            <person name="Sachdeva R."/>
            <person name="Kadzinga F."/>
            <person name="Kantor R.S."/>
            <person name="Harrison S.T.L."/>
            <person name="Banfield J.F."/>
        </authorList>
    </citation>
    <scope>NUCLEOTIDE SEQUENCE</scope>
    <source>
        <strain evidence="1">SCN18_10_11_15_R4_P_38_20</strain>
    </source>
</reference>
<name>A0A8J7TV32_9PROT</name>